<dbReference type="PATRIC" id="fig|907348.3.peg.2184"/>
<accession>H7EMK9</accession>
<name>H7EMK9_9SPIR</name>
<proteinExistence type="predicted"/>
<reference evidence="2 3" key="1">
    <citation type="submission" date="2011-09" db="EMBL/GenBank/DDBJ databases">
        <title>The draft genome of Treponema saccharophilum DSM 2985.</title>
        <authorList>
            <consortium name="US DOE Joint Genome Institute (JGI-PGF)"/>
            <person name="Lucas S."/>
            <person name="Copeland A."/>
            <person name="Lapidus A."/>
            <person name="Glavina del Rio T."/>
            <person name="Dalin E."/>
            <person name="Tice H."/>
            <person name="Bruce D."/>
            <person name="Goodwin L."/>
            <person name="Pitluck S."/>
            <person name="Peters L."/>
            <person name="Kyrpides N."/>
            <person name="Mavromatis K."/>
            <person name="Ivanova N."/>
            <person name="Markowitz V."/>
            <person name="Cheng J.-F."/>
            <person name="Hugenholtz P."/>
            <person name="Woyke T."/>
            <person name="Wu D."/>
            <person name="Gronow S."/>
            <person name="Wellnitz S."/>
            <person name="Brambilla E."/>
            <person name="Klenk H.-P."/>
            <person name="Eisen J.A."/>
        </authorList>
    </citation>
    <scope>NUCLEOTIDE SEQUENCE [LARGE SCALE GENOMIC DNA]</scope>
    <source>
        <strain evidence="2 3">DSM 2985</strain>
    </source>
</reference>
<gene>
    <name evidence="2" type="ORF">TresaDRAFT_0431</name>
</gene>
<evidence type="ECO:0000313" key="2">
    <source>
        <dbReference type="EMBL" id="EIC01294.1"/>
    </source>
</evidence>
<keyword evidence="1" id="KW-0175">Coiled coil</keyword>
<evidence type="ECO:0000256" key="1">
    <source>
        <dbReference type="SAM" id="Coils"/>
    </source>
</evidence>
<dbReference type="EMBL" id="AGRW01000051">
    <property type="protein sequence ID" value="EIC01294.1"/>
    <property type="molecule type" value="Genomic_DNA"/>
</dbReference>
<dbReference type="STRING" id="907348.TresaDRAFT_0431"/>
<organism evidence="2 3">
    <name type="scientific">Treponema saccharophilum DSM 2985</name>
    <dbReference type="NCBI Taxonomy" id="907348"/>
    <lineage>
        <taxon>Bacteria</taxon>
        <taxon>Pseudomonadati</taxon>
        <taxon>Spirochaetota</taxon>
        <taxon>Spirochaetia</taxon>
        <taxon>Spirochaetales</taxon>
        <taxon>Treponemataceae</taxon>
        <taxon>Treponema</taxon>
    </lineage>
</organism>
<feature type="coiled-coil region" evidence="1">
    <location>
        <begin position="14"/>
        <end position="48"/>
    </location>
</feature>
<comment type="caution">
    <text evidence="2">The sequence shown here is derived from an EMBL/GenBank/DDBJ whole genome shotgun (WGS) entry which is preliminary data.</text>
</comment>
<evidence type="ECO:0000313" key="3">
    <source>
        <dbReference type="Proteomes" id="UP000003571"/>
    </source>
</evidence>
<protein>
    <submittedName>
        <fullName evidence="2">Uncharacterized protein</fullName>
    </submittedName>
</protein>
<dbReference type="AlphaFoldDB" id="H7EMK9"/>
<keyword evidence="3" id="KW-1185">Reference proteome</keyword>
<sequence>MEITNIYDKRLQAIKEAEMKVRIAKRRLFEAERELDETLELVEEELDENNEGQKLNEIKYIHKNMYTVIKKALKPGTDTTTLHNKNSQQYVVLDTEGNITDGNCVEFKTKEEAEKWAKKMVKNKKLYDGKYEIVDDKEVQQKMKNY</sequence>
<dbReference type="RefSeq" id="WP_002705577.1">
    <property type="nucleotide sequence ID" value="NZ_AGRW01000051.1"/>
</dbReference>
<dbReference type="Proteomes" id="UP000003571">
    <property type="component" value="Unassembled WGS sequence"/>
</dbReference>